<evidence type="ECO:0000259" key="10">
    <source>
        <dbReference type="SMART" id="SM00852"/>
    </source>
</evidence>
<evidence type="ECO:0000256" key="9">
    <source>
        <dbReference type="RuleBase" id="RU365090"/>
    </source>
</evidence>
<dbReference type="Proteomes" id="UP000425916">
    <property type="component" value="Chromosome"/>
</dbReference>
<comment type="pathway">
    <text evidence="2 9">Cofactor biosynthesis; molybdopterin biosynthesis.</text>
</comment>
<accession>A0A6I5ZM16</accession>
<dbReference type="InterPro" id="IPR005111">
    <property type="entry name" value="MoeA_C_domain_IV"/>
</dbReference>
<dbReference type="InterPro" id="IPR036688">
    <property type="entry name" value="MoeA_C_domain_IV_sf"/>
</dbReference>
<reference evidence="11 12" key="1">
    <citation type="submission" date="2019-11" db="EMBL/GenBank/DDBJ databases">
        <title>Genome sequence of Moorella glycerini DSM11254.</title>
        <authorList>
            <person name="Poehlein A."/>
            <person name="Boeer T."/>
            <person name="Daniel R."/>
        </authorList>
    </citation>
    <scope>NUCLEOTIDE SEQUENCE [LARGE SCALE GENOMIC DNA]</scope>
    <source>
        <strain evidence="11 12">DSM 11254</strain>
    </source>
</reference>
<dbReference type="OrthoDB" id="9804758at2"/>
<keyword evidence="9 11" id="KW-0808">Transferase</keyword>
<dbReference type="Gene3D" id="2.170.190.11">
    <property type="entry name" value="Molybdopterin biosynthesis moea protein, domain 3"/>
    <property type="match status" value="1"/>
</dbReference>
<proteinExistence type="inferred from homology"/>
<evidence type="ECO:0000313" key="11">
    <source>
        <dbReference type="EMBL" id="QGP90924.1"/>
    </source>
</evidence>
<dbReference type="InterPro" id="IPR005110">
    <property type="entry name" value="MoeA_linker/N"/>
</dbReference>
<keyword evidence="6 9" id="KW-0500">Molybdenum</keyword>
<dbReference type="Pfam" id="PF00994">
    <property type="entry name" value="MoCF_biosynth"/>
    <property type="match status" value="1"/>
</dbReference>
<name>A0A6I5ZM16_9FIRM</name>
<comment type="catalytic activity">
    <reaction evidence="8">
        <text>adenylyl-molybdopterin + molybdate = Mo-molybdopterin + AMP + H(+)</text>
        <dbReference type="Rhea" id="RHEA:35047"/>
        <dbReference type="ChEBI" id="CHEBI:15378"/>
        <dbReference type="ChEBI" id="CHEBI:36264"/>
        <dbReference type="ChEBI" id="CHEBI:62727"/>
        <dbReference type="ChEBI" id="CHEBI:71302"/>
        <dbReference type="ChEBI" id="CHEBI:456215"/>
        <dbReference type="EC" id="2.10.1.1"/>
    </reaction>
</comment>
<evidence type="ECO:0000256" key="5">
    <source>
        <dbReference type="ARBA" id="ARBA00021108"/>
    </source>
</evidence>
<dbReference type="Gene3D" id="3.90.105.10">
    <property type="entry name" value="Molybdopterin biosynthesis moea protein, domain 2"/>
    <property type="match status" value="1"/>
</dbReference>
<keyword evidence="7 9" id="KW-0501">Molybdenum cofactor biosynthesis</keyword>
<dbReference type="InterPro" id="IPR001453">
    <property type="entry name" value="MoaB/Mog_dom"/>
</dbReference>
<keyword evidence="12" id="KW-1185">Reference proteome</keyword>
<evidence type="ECO:0000256" key="3">
    <source>
        <dbReference type="ARBA" id="ARBA00010763"/>
    </source>
</evidence>
<feature type="domain" description="MoaB/Mog" evidence="10">
    <location>
        <begin position="185"/>
        <end position="337"/>
    </location>
</feature>
<dbReference type="InterPro" id="IPR036425">
    <property type="entry name" value="MoaB/Mog-like_dom_sf"/>
</dbReference>
<dbReference type="AlphaFoldDB" id="A0A6I5ZM16"/>
<dbReference type="SUPFAM" id="SSF63867">
    <property type="entry name" value="MoeA C-terminal domain-like"/>
    <property type="match status" value="1"/>
</dbReference>
<dbReference type="GO" id="GO:0005829">
    <property type="term" value="C:cytosol"/>
    <property type="evidence" value="ECO:0007669"/>
    <property type="project" value="TreeGrafter"/>
</dbReference>
<dbReference type="SUPFAM" id="SSF53218">
    <property type="entry name" value="Molybdenum cofactor biosynthesis proteins"/>
    <property type="match status" value="1"/>
</dbReference>
<gene>
    <name evidence="11" type="primary">moeA_1</name>
    <name evidence="11" type="ORF">MGLY_02440</name>
</gene>
<comment type="similarity">
    <text evidence="3 9">Belongs to the MoeA family.</text>
</comment>
<dbReference type="SMART" id="SM00852">
    <property type="entry name" value="MoCF_biosynth"/>
    <property type="match status" value="1"/>
</dbReference>
<sequence length="419" mass="42264">MSPLSLEAARALLLAGLKPPGRVKVKLEEAAGRVLAAAVTAPGPFPPFPRSLVDGYALGPPVAAPGTLPTGLAGPGVIYRLLGTVPAGSNSEITLSPGTAAAIFTGARPPVGTVAIIPRELVGSRGDFISVPGLPPGRHLEPVGAEVAAGEEVLAAGTTLGPAEIGLLAALGLREVLVYQRPRVVLATSGSELLDPAGKAGPPAGSQAGYPGVNVPPCIYNSNFYALAAAVEAAGGRVISLGPLADNLEEQVRAYRSALEEGDLLLTTGGAGGSAGDYTAAAFTRAGGEVLFTELNIRPGRRIIAARAGEKLMLGLPGNPPAALVACYLLARPVIRALGGREPAPVTFPARLAAAIDRPRVERAFLWAQARASGSGWEVTPLPRRPGGIRAAIGANALIDLPPGTAPGPGEEVTVIILS</sequence>
<dbReference type="InterPro" id="IPR036135">
    <property type="entry name" value="MoeA_linker/N_sf"/>
</dbReference>
<comment type="function">
    <text evidence="1 9">Catalyzes the insertion of molybdate into adenylated molybdopterin with the concomitant release of AMP.</text>
</comment>
<dbReference type="RefSeq" id="WP_156271374.1">
    <property type="nucleotide sequence ID" value="NZ_CP046244.1"/>
</dbReference>
<dbReference type="GO" id="GO:0061599">
    <property type="term" value="F:molybdopterin molybdotransferase activity"/>
    <property type="evidence" value="ECO:0007669"/>
    <property type="project" value="UniProtKB-UniRule"/>
</dbReference>
<evidence type="ECO:0000256" key="4">
    <source>
        <dbReference type="ARBA" id="ARBA00013269"/>
    </source>
</evidence>
<dbReference type="PANTHER" id="PTHR10192:SF5">
    <property type="entry name" value="GEPHYRIN"/>
    <property type="match status" value="1"/>
</dbReference>
<dbReference type="Pfam" id="PF03453">
    <property type="entry name" value="MoeA_N"/>
    <property type="match status" value="1"/>
</dbReference>
<keyword evidence="9" id="KW-0460">Magnesium</keyword>
<dbReference type="EC" id="2.10.1.1" evidence="4 9"/>
<dbReference type="Pfam" id="PF03454">
    <property type="entry name" value="MoeA_C"/>
    <property type="match status" value="1"/>
</dbReference>
<keyword evidence="9" id="KW-0479">Metal-binding</keyword>
<evidence type="ECO:0000313" key="12">
    <source>
        <dbReference type="Proteomes" id="UP000425916"/>
    </source>
</evidence>
<evidence type="ECO:0000256" key="1">
    <source>
        <dbReference type="ARBA" id="ARBA00002901"/>
    </source>
</evidence>
<evidence type="ECO:0000256" key="2">
    <source>
        <dbReference type="ARBA" id="ARBA00005046"/>
    </source>
</evidence>
<dbReference type="Gene3D" id="2.40.340.10">
    <property type="entry name" value="MoeA, C-terminal, domain IV"/>
    <property type="match status" value="1"/>
</dbReference>
<organism evidence="11 12">
    <name type="scientific">Neomoorella glycerini</name>
    <dbReference type="NCBI Taxonomy" id="55779"/>
    <lineage>
        <taxon>Bacteria</taxon>
        <taxon>Bacillati</taxon>
        <taxon>Bacillota</taxon>
        <taxon>Clostridia</taxon>
        <taxon>Neomoorellales</taxon>
        <taxon>Neomoorellaceae</taxon>
        <taxon>Neomoorella</taxon>
    </lineage>
</organism>
<dbReference type="CDD" id="cd00887">
    <property type="entry name" value="MoeA"/>
    <property type="match status" value="1"/>
</dbReference>
<dbReference type="UniPathway" id="UPA00344"/>
<dbReference type="SUPFAM" id="SSF63882">
    <property type="entry name" value="MoeA N-terminal region -like"/>
    <property type="match status" value="1"/>
</dbReference>
<evidence type="ECO:0000256" key="6">
    <source>
        <dbReference type="ARBA" id="ARBA00022505"/>
    </source>
</evidence>
<dbReference type="GO" id="GO:0046872">
    <property type="term" value="F:metal ion binding"/>
    <property type="evidence" value="ECO:0007669"/>
    <property type="project" value="UniProtKB-UniRule"/>
</dbReference>
<protein>
    <recommendedName>
        <fullName evidence="5 9">Molybdopterin molybdenumtransferase</fullName>
        <ecNumber evidence="4 9">2.10.1.1</ecNumber>
    </recommendedName>
</protein>
<dbReference type="InterPro" id="IPR038987">
    <property type="entry name" value="MoeA-like"/>
</dbReference>
<dbReference type="Gene3D" id="3.40.980.10">
    <property type="entry name" value="MoaB/Mog-like domain"/>
    <property type="match status" value="1"/>
</dbReference>
<dbReference type="EMBL" id="CP046244">
    <property type="protein sequence ID" value="QGP90924.1"/>
    <property type="molecule type" value="Genomic_DNA"/>
</dbReference>
<evidence type="ECO:0000256" key="8">
    <source>
        <dbReference type="ARBA" id="ARBA00047317"/>
    </source>
</evidence>
<comment type="cofactor">
    <cofactor evidence="9">
        <name>Mg(2+)</name>
        <dbReference type="ChEBI" id="CHEBI:18420"/>
    </cofactor>
</comment>
<dbReference type="PANTHER" id="PTHR10192">
    <property type="entry name" value="MOLYBDOPTERIN BIOSYNTHESIS PROTEIN"/>
    <property type="match status" value="1"/>
</dbReference>
<evidence type="ECO:0000256" key="7">
    <source>
        <dbReference type="ARBA" id="ARBA00023150"/>
    </source>
</evidence>
<dbReference type="GO" id="GO:0006777">
    <property type="term" value="P:Mo-molybdopterin cofactor biosynthetic process"/>
    <property type="evidence" value="ECO:0007669"/>
    <property type="project" value="UniProtKB-UniRule"/>
</dbReference>